<dbReference type="RefSeq" id="WP_147048639.1">
    <property type="nucleotide sequence ID" value="NZ_BJZV01000034.1"/>
</dbReference>
<evidence type="ECO:0000313" key="2">
    <source>
        <dbReference type="Proteomes" id="UP000321750"/>
    </source>
</evidence>
<proteinExistence type="predicted"/>
<organism evidence="1 2">
    <name type="scientific">Methylobacterium gnaphalii</name>
    <dbReference type="NCBI Taxonomy" id="1010610"/>
    <lineage>
        <taxon>Bacteria</taxon>
        <taxon>Pseudomonadati</taxon>
        <taxon>Pseudomonadota</taxon>
        <taxon>Alphaproteobacteria</taxon>
        <taxon>Hyphomicrobiales</taxon>
        <taxon>Methylobacteriaceae</taxon>
        <taxon>Methylobacterium</taxon>
    </lineage>
</organism>
<dbReference type="AlphaFoldDB" id="A0A512JQN8"/>
<protein>
    <submittedName>
        <fullName evidence="1">Uncharacterized protein</fullName>
    </submittedName>
</protein>
<gene>
    <name evidence="1" type="ORF">MGN01_40970</name>
</gene>
<dbReference type="EMBL" id="BJZV01000034">
    <property type="protein sequence ID" value="GEP12252.1"/>
    <property type="molecule type" value="Genomic_DNA"/>
</dbReference>
<sequence>MAFLSNTQRAAAQGATVIAALLVSFDFTDAPAFYWTGDGPLKTADGQIWDGTSGLGQVDGLSAPVGTSAPQATFTLSGVSARVAALARQQSALVKGREVRVSVQFCAEDLALLDAPVEVYSGSLDVMTYQALGSGIFSVQTTAESPWTGRNKPPFGFLTDADQQARYPGDRGLELVAGLVAKTILWPS</sequence>
<reference evidence="1 2" key="1">
    <citation type="submission" date="2019-07" db="EMBL/GenBank/DDBJ databases">
        <title>Whole genome shotgun sequence of Methylobacterium gnaphalii NBRC 107716.</title>
        <authorList>
            <person name="Hosoyama A."/>
            <person name="Uohara A."/>
            <person name="Ohji S."/>
            <person name="Ichikawa N."/>
        </authorList>
    </citation>
    <scope>NUCLEOTIDE SEQUENCE [LARGE SCALE GENOMIC DNA]</scope>
    <source>
        <strain evidence="1 2">NBRC 107716</strain>
    </source>
</reference>
<evidence type="ECO:0000313" key="1">
    <source>
        <dbReference type="EMBL" id="GEP12252.1"/>
    </source>
</evidence>
<accession>A0A512JQN8</accession>
<dbReference type="OrthoDB" id="7768569at2"/>
<comment type="caution">
    <text evidence="1">The sequence shown here is derived from an EMBL/GenBank/DDBJ whole genome shotgun (WGS) entry which is preliminary data.</text>
</comment>
<keyword evidence="2" id="KW-1185">Reference proteome</keyword>
<dbReference type="Proteomes" id="UP000321750">
    <property type="component" value="Unassembled WGS sequence"/>
</dbReference>
<name>A0A512JQN8_9HYPH</name>